<keyword evidence="8" id="KW-0175">Coiled coil</keyword>
<dbReference type="InterPro" id="IPR000719">
    <property type="entry name" value="Prot_kinase_dom"/>
</dbReference>
<comment type="similarity">
    <text evidence="1">Belongs to the protein kinase superfamily. NEK Ser/Thr protein kinase family. NIMA subfamily.</text>
</comment>
<dbReference type="CDD" id="cd14014">
    <property type="entry name" value="STKc_PknB_like"/>
    <property type="match status" value="1"/>
</dbReference>
<dbReference type="InterPro" id="IPR011009">
    <property type="entry name" value="Kinase-like_dom_sf"/>
</dbReference>
<dbReference type="SUPFAM" id="SSF56112">
    <property type="entry name" value="Protein kinase-like (PK-like)"/>
    <property type="match status" value="1"/>
</dbReference>
<dbReference type="InterPro" id="IPR008271">
    <property type="entry name" value="Ser/Thr_kinase_AS"/>
</dbReference>
<evidence type="ECO:0000256" key="8">
    <source>
        <dbReference type="SAM" id="Coils"/>
    </source>
</evidence>
<dbReference type="Pfam" id="PF00069">
    <property type="entry name" value="Pkinase"/>
    <property type="match status" value="1"/>
</dbReference>
<dbReference type="RefSeq" id="WP_097076066.1">
    <property type="nucleotide sequence ID" value="NZ_OBMR01000004.1"/>
</dbReference>
<dbReference type="PANTHER" id="PTHR43671">
    <property type="entry name" value="SERINE/THREONINE-PROTEIN KINASE NEK"/>
    <property type="match status" value="1"/>
</dbReference>
<gene>
    <name evidence="10" type="ORF">SAMN02910411_1555</name>
</gene>
<dbReference type="GO" id="GO:0005524">
    <property type="term" value="F:ATP binding"/>
    <property type="evidence" value="ECO:0007669"/>
    <property type="project" value="UniProtKB-UniRule"/>
</dbReference>
<keyword evidence="4 7" id="KW-0547">Nucleotide-binding</keyword>
<dbReference type="InterPro" id="IPR017441">
    <property type="entry name" value="Protein_kinase_ATP_BS"/>
</dbReference>
<evidence type="ECO:0000256" key="7">
    <source>
        <dbReference type="PROSITE-ProRule" id="PRU10141"/>
    </source>
</evidence>
<keyword evidence="6 7" id="KW-0067">ATP-binding</keyword>
<dbReference type="Gene3D" id="1.10.510.10">
    <property type="entry name" value="Transferase(Phosphotransferase) domain 1"/>
    <property type="match status" value="1"/>
</dbReference>
<name>A0A285RWI6_9FIRM</name>
<evidence type="ECO:0000256" key="2">
    <source>
        <dbReference type="ARBA" id="ARBA00012513"/>
    </source>
</evidence>
<feature type="binding site" evidence="7">
    <location>
        <position position="41"/>
    </location>
    <ligand>
        <name>ATP</name>
        <dbReference type="ChEBI" id="CHEBI:30616"/>
    </ligand>
</feature>
<dbReference type="PROSITE" id="PS00107">
    <property type="entry name" value="PROTEIN_KINASE_ATP"/>
    <property type="match status" value="1"/>
</dbReference>
<evidence type="ECO:0000256" key="5">
    <source>
        <dbReference type="ARBA" id="ARBA00022777"/>
    </source>
</evidence>
<dbReference type="PROSITE" id="PS50011">
    <property type="entry name" value="PROTEIN_KINASE_DOM"/>
    <property type="match status" value="1"/>
</dbReference>
<proteinExistence type="inferred from homology"/>
<dbReference type="PROSITE" id="PS00108">
    <property type="entry name" value="PROTEIN_KINASE_ST"/>
    <property type="match status" value="1"/>
</dbReference>
<feature type="coiled-coil region" evidence="8">
    <location>
        <begin position="535"/>
        <end position="562"/>
    </location>
</feature>
<evidence type="ECO:0000313" key="10">
    <source>
        <dbReference type="EMBL" id="SOB98878.1"/>
    </source>
</evidence>
<keyword evidence="5 10" id="KW-0418">Kinase</keyword>
<evidence type="ECO:0000256" key="6">
    <source>
        <dbReference type="ARBA" id="ARBA00022840"/>
    </source>
</evidence>
<evidence type="ECO:0000256" key="1">
    <source>
        <dbReference type="ARBA" id="ARBA00010886"/>
    </source>
</evidence>
<dbReference type="SUPFAM" id="SSF81901">
    <property type="entry name" value="HCP-like"/>
    <property type="match status" value="1"/>
</dbReference>
<sequence length="563" mass="63748">MLEIGSVIDNKYKILNRIGKGGMSIVYLAMNERANKQWAIKEIRKDAMIDSDVNLQSIKTETELLKNLSHPNLPSIIDIIDYEDSILIVMDYIEGNTLGKALEEYGPQPQEFVIEWAKQLCDVLGYLHSQNPPIIYRDLKPSNIMLKPDGTIVLIDFGTARQYKVDNIEDTTCLGTRGYAAPEQFGGHGQTDARTDIYCLGTTMYHLLTGKNPSEPPYEIYPIRYWNQEFSQGLEQIILKCTQLDPEKRYQKCSSIIYDLEHYYELDQNYRKKEKVKLGTFVAAMSMALITGVAAITCHVYASNLQQSGYETHIDNADKNQNSADMETNYIEAINIDPSKADAYINLVDKVYLADENFSEEEATELRQLLITTSGNRTYEDILSQNGSEYALFAYRLGLAYFYSYEGTGNKQQSAYWFKKAAEGDLEQSQKERAVRLGSIADYYISLGTIDKSGDGGVSYSDYWDDLMALSDGNIAELDNATTALVIYKELASQISSNAEKFHRDGVAYDDMELALQNIEEHVKNDIDSTDAVNIERVTTMEEELRTNIEKARQTISLAEQEN</sequence>
<evidence type="ECO:0000259" key="9">
    <source>
        <dbReference type="PROSITE" id="PS50011"/>
    </source>
</evidence>
<evidence type="ECO:0000256" key="4">
    <source>
        <dbReference type="ARBA" id="ARBA00022741"/>
    </source>
</evidence>
<dbReference type="GO" id="GO:0004674">
    <property type="term" value="F:protein serine/threonine kinase activity"/>
    <property type="evidence" value="ECO:0007669"/>
    <property type="project" value="UniProtKB-KW"/>
</dbReference>
<dbReference type="SMART" id="SM00220">
    <property type="entry name" value="S_TKc"/>
    <property type="match status" value="1"/>
</dbReference>
<keyword evidence="3" id="KW-0808">Transferase</keyword>
<accession>A0A285RWI6</accession>
<dbReference type="EMBL" id="OBMR01000004">
    <property type="protein sequence ID" value="SOB98878.1"/>
    <property type="molecule type" value="Genomic_DNA"/>
</dbReference>
<protein>
    <recommendedName>
        <fullName evidence="2">non-specific serine/threonine protein kinase</fullName>
        <ecNumber evidence="2">2.7.11.1</ecNumber>
    </recommendedName>
</protein>
<organism evidence="10 11">
    <name type="scientific">Pseudobutyrivibrio ruminis DSM 9787</name>
    <dbReference type="NCBI Taxonomy" id="1123011"/>
    <lineage>
        <taxon>Bacteria</taxon>
        <taxon>Bacillati</taxon>
        <taxon>Bacillota</taxon>
        <taxon>Clostridia</taxon>
        <taxon>Lachnospirales</taxon>
        <taxon>Lachnospiraceae</taxon>
        <taxon>Pseudobutyrivibrio</taxon>
    </lineage>
</organism>
<evidence type="ECO:0000256" key="3">
    <source>
        <dbReference type="ARBA" id="ARBA00022679"/>
    </source>
</evidence>
<dbReference type="InterPro" id="IPR050660">
    <property type="entry name" value="NEK_Ser/Thr_kinase"/>
</dbReference>
<reference evidence="10 11" key="1">
    <citation type="submission" date="2017-08" db="EMBL/GenBank/DDBJ databases">
        <authorList>
            <person name="de Groot N.N."/>
        </authorList>
    </citation>
    <scope>NUCLEOTIDE SEQUENCE [LARGE SCALE GENOMIC DNA]</scope>
    <source>
        <strain evidence="10 11">DSM 9787</strain>
    </source>
</reference>
<dbReference type="AlphaFoldDB" id="A0A285RWI6"/>
<dbReference type="Proteomes" id="UP000219563">
    <property type="component" value="Unassembled WGS sequence"/>
</dbReference>
<keyword evidence="10" id="KW-0723">Serine/threonine-protein kinase</keyword>
<feature type="domain" description="Protein kinase" evidence="9">
    <location>
        <begin position="12"/>
        <end position="265"/>
    </location>
</feature>
<dbReference type="EC" id="2.7.11.1" evidence="2"/>
<dbReference type="PANTHER" id="PTHR43671:SF13">
    <property type="entry name" value="SERINE_THREONINE-PROTEIN KINASE NEK2"/>
    <property type="match status" value="1"/>
</dbReference>
<evidence type="ECO:0000313" key="11">
    <source>
        <dbReference type="Proteomes" id="UP000219563"/>
    </source>
</evidence>